<dbReference type="OMA" id="PFYFGTY"/>
<reference evidence="4" key="1">
    <citation type="submission" date="2025-08" db="UniProtKB">
        <authorList>
            <consortium name="RefSeq"/>
        </authorList>
    </citation>
    <scope>IDENTIFICATION</scope>
    <source>
        <tissue evidence="4">Whole organism</tissue>
    </source>
</reference>
<dbReference type="KEGG" id="hazt:108681853"/>
<accession>A0A8B7PLZ6</accession>
<evidence type="ECO:0000256" key="1">
    <source>
        <dbReference type="SAM" id="MobiDB-lite"/>
    </source>
</evidence>
<proteinExistence type="predicted"/>
<dbReference type="InterPro" id="IPR012341">
    <property type="entry name" value="6hp_glycosidase-like_sf"/>
</dbReference>
<dbReference type="GeneID" id="108681853"/>
<sequence>MHTLLHQFRRALSVTTDHLVMAAAATSTSSGTSEKKLNKLASEKSPYLLQHATNPVDWYPWGDEAFKAATEQNKLIFLSVGYSTCHWCHVMEKESFENPKVAEVMNEHFINIKVDREERPDVDKVYMTFVTSMSGSGGWPMSVWLTPDLHPVYGGTYFPPNNRYFGRPGFTTLLEALAKQWATDEEKVRRSGTAILSVLQKSATLASPVDDDRPHGTEVAIKCLAQLANSYEPEYGGFSESPKFPQPSNMNFLFTYYLLHPNMEDAKKGRDMALHSLNMMARGGIHDHISQGFARYSTDKSWHVPHFEKMLYDQAQLVHSYLDAFLVTGEQRYAEIVRDILDYVMRDLSHESGGFYSAEDADSLPTADSTEKKEGAFCVWRHDEVLNLLDGMKVSSDEGSDVNIAELFCHHYSVVSAGNVDPYKDPHDELKEQNVLIEHGSLQETAEEFSLSEEKTRQALEAARKKLHQHRLTRPRPHLDDKMVTAWNGMMLSAVSRAAVILAEERYAERAAAAVQFIIKHLSAPEGGKLYRAAYRGDESQVTLGPHPTEGFCDDYAWTIRGLLLLYKSTLDQQHLLRAEALQEVQDSLFWDDKDGGYFITQAGDPSILVRLKDDQDGAEPAVNSVAAGNLLRLGRLLDKQDLLNKCDIILKVFGDRLSKIPIALPEMATVAVMRSEPTSQIILSGSIKSKSMKELLGVVHTVPHPNRVLLVATTDEGAPLYDRNPNLIKYKPKPSSVSATDEAATSSASKDGTEEDSAKAYVCCNFVCSLPMSKPEQLRERLDNAFKASAAAE</sequence>
<dbReference type="InterPro" id="IPR004879">
    <property type="entry name" value="Ssp411-like_TRX"/>
</dbReference>
<organism evidence="3 4">
    <name type="scientific">Hyalella azteca</name>
    <name type="common">Amphipod</name>
    <dbReference type="NCBI Taxonomy" id="294128"/>
    <lineage>
        <taxon>Eukaryota</taxon>
        <taxon>Metazoa</taxon>
        <taxon>Ecdysozoa</taxon>
        <taxon>Arthropoda</taxon>
        <taxon>Crustacea</taxon>
        <taxon>Multicrustacea</taxon>
        <taxon>Malacostraca</taxon>
        <taxon>Eumalacostraca</taxon>
        <taxon>Peracarida</taxon>
        <taxon>Amphipoda</taxon>
        <taxon>Senticaudata</taxon>
        <taxon>Talitrida</taxon>
        <taxon>Talitroidea</taxon>
        <taxon>Hyalellidae</taxon>
        <taxon>Hyalella</taxon>
    </lineage>
</organism>
<feature type="region of interest" description="Disordered" evidence="1">
    <location>
        <begin position="724"/>
        <end position="757"/>
    </location>
</feature>
<evidence type="ECO:0000313" key="3">
    <source>
        <dbReference type="Proteomes" id="UP000694843"/>
    </source>
</evidence>
<keyword evidence="3" id="KW-1185">Reference proteome</keyword>
<dbReference type="PANTHER" id="PTHR42899">
    <property type="entry name" value="SPERMATOGENESIS-ASSOCIATED PROTEIN 20"/>
    <property type="match status" value="1"/>
</dbReference>
<dbReference type="InterPro" id="IPR036249">
    <property type="entry name" value="Thioredoxin-like_sf"/>
</dbReference>
<dbReference type="SUPFAM" id="SSF52833">
    <property type="entry name" value="Thioredoxin-like"/>
    <property type="match status" value="1"/>
</dbReference>
<dbReference type="InterPro" id="IPR024705">
    <property type="entry name" value="Ssp411"/>
</dbReference>
<dbReference type="PIRSF" id="PIRSF006402">
    <property type="entry name" value="UCP006402_thioredoxin"/>
    <property type="match status" value="1"/>
</dbReference>
<feature type="compositionally biased region" description="Low complexity" evidence="1">
    <location>
        <begin position="736"/>
        <end position="750"/>
    </location>
</feature>
<dbReference type="GO" id="GO:0005975">
    <property type="term" value="P:carbohydrate metabolic process"/>
    <property type="evidence" value="ECO:0007669"/>
    <property type="project" value="InterPro"/>
</dbReference>
<gene>
    <name evidence="4" type="primary">LOC108681853</name>
</gene>
<name>A0A8B7PLZ6_HYAAZ</name>
<dbReference type="Gene3D" id="3.40.30.10">
    <property type="entry name" value="Glutaredoxin"/>
    <property type="match status" value="1"/>
</dbReference>
<feature type="domain" description="Spermatogenesis-associated protein 20-like TRX" evidence="2">
    <location>
        <begin position="38"/>
        <end position="199"/>
    </location>
</feature>
<dbReference type="OrthoDB" id="1923667at2759"/>
<dbReference type="Gene3D" id="1.50.10.20">
    <property type="match status" value="1"/>
</dbReference>
<dbReference type="PANTHER" id="PTHR42899:SF1">
    <property type="entry name" value="SPERMATOGENESIS-ASSOCIATED PROTEIN 20"/>
    <property type="match status" value="1"/>
</dbReference>
<dbReference type="SUPFAM" id="SSF48208">
    <property type="entry name" value="Six-hairpin glycosidases"/>
    <property type="match status" value="1"/>
</dbReference>
<dbReference type="Pfam" id="PF03190">
    <property type="entry name" value="Thioredox_DsbH"/>
    <property type="match status" value="1"/>
</dbReference>
<dbReference type="Proteomes" id="UP000694843">
    <property type="component" value="Unplaced"/>
</dbReference>
<dbReference type="CDD" id="cd02955">
    <property type="entry name" value="SSP411"/>
    <property type="match status" value="1"/>
</dbReference>
<protein>
    <submittedName>
        <fullName evidence="4">Spermatogenesis-associated protein 20</fullName>
    </submittedName>
</protein>
<evidence type="ECO:0000313" key="4">
    <source>
        <dbReference type="RefSeq" id="XP_018026417.1"/>
    </source>
</evidence>
<dbReference type="RefSeq" id="XP_018026417.1">
    <property type="nucleotide sequence ID" value="XM_018170928.2"/>
</dbReference>
<dbReference type="Gene3D" id="1.50.10.10">
    <property type="match status" value="1"/>
</dbReference>
<evidence type="ECO:0000259" key="2">
    <source>
        <dbReference type="Pfam" id="PF03190"/>
    </source>
</evidence>
<dbReference type="InterPro" id="IPR008928">
    <property type="entry name" value="6-hairpin_glycosidase_sf"/>
</dbReference>
<dbReference type="AlphaFoldDB" id="A0A8B7PLZ6"/>